<dbReference type="Pfam" id="PF08447">
    <property type="entry name" value="PAS_3"/>
    <property type="match status" value="1"/>
</dbReference>
<dbReference type="InterPro" id="IPR035965">
    <property type="entry name" value="PAS-like_dom_sf"/>
</dbReference>
<feature type="compositionally biased region" description="Low complexity" evidence="1">
    <location>
        <begin position="252"/>
        <end position="281"/>
    </location>
</feature>
<protein>
    <recommendedName>
        <fullName evidence="3">PAS domain-containing protein</fullName>
    </recommendedName>
</protein>
<name>A0A9P6MWQ7_9FUNG</name>
<evidence type="ECO:0000256" key="2">
    <source>
        <dbReference type="SAM" id="Phobius"/>
    </source>
</evidence>
<feature type="region of interest" description="Disordered" evidence="1">
    <location>
        <begin position="247"/>
        <end position="289"/>
    </location>
</feature>
<sequence length="412" mass="47249">MYQNINFFTLNDLSPTALVLWSSPSIINYLGYEPEEAVGLSPYQWIHPDDIEGCKVAHKETLVNEIAGTQLFVRLKHKNGTYAPYMVLGIICFHYLISCFSVMYEEDDSILNIDPDDLLGKPLLLFIRADDLASFVEQSDSAKTTSTMRHLRFWFQSPNCRQEIPLEAIFLGAADALIIIFRRCLPFRRKQFITNFSPQEYFTRRLSNKFTQNFNVSTRSNSRHRSSSFGKVESYSPYGRVHSIRESPVFHSGSPTDSISSASTGSPPLSTPPSSLSSSRSQGTRAYQAPLRSIHVGSINSIRNLDSEQIRLRPLASFHDEETDAVEPKAKHLIREIRTQDSEVETCLVEELEKIKLAPDRRKVIDREKDRTKEAYPNEDVYFDGDWERPTAKEKIEEVQMPYSMTRQLREE</sequence>
<dbReference type="PROSITE" id="PS50112">
    <property type="entry name" value="PAS"/>
    <property type="match status" value="1"/>
</dbReference>
<dbReference type="Gene3D" id="3.30.450.20">
    <property type="entry name" value="PAS domain"/>
    <property type="match status" value="1"/>
</dbReference>
<gene>
    <name evidence="4" type="ORF">BGZ80_010000</name>
</gene>
<evidence type="ECO:0000256" key="1">
    <source>
        <dbReference type="SAM" id="MobiDB-lite"/>
    </source>
</evidence>
<evidence type="ECO:0000259" key="3">
    <source>
        <dbReference type="PROSITE" id="PS50112"/>
    </source>
</evidence>
<dbReference type="AlphaFoldDB" id="A0A9P6MWQ7"/>
<feature type="domain" description="PAS" evidence="3">
    <location>
        <begin position="19"/>
        <end position="65"/>
    </location>
</feature>
<evidence type="ECO:0000313" key="4">
    <source>
        <dbReference type="EMBL" id="KAG0015180.1"/>
    </source>
</evidence>
<feature type="transmembrane region" description="Helical" evidence="2">
    <location>
        <begin position="82"/>
        <end position="104"/>
    </location>
</feature>
<organism evidence="4 5">
    <name type="scientific">Entomortierella chlamydospora</name>
    <dbReference type="NCBI Taxonomy" id="101097"/>
    <lineage>
        <taxon>Eukaryota</taxon>
        <taxon>Fungi</taxon>
        <taxon>Fungi incertae sedis</taxon>
        <taxon>Mucoromycota</taxon>
        <taxon>Mortierellomycotina</taxon>
        <taxon>Mortierellomycetes</taxon>
        <taxon>Mortierellales</taxon>
        <taxon>Mortierellaceae</taxon>
        <taxon>Entomortierella</taxon>
    </lineage>
</organism>
<accession>A0A9P6MWQ7</accession>
<keyword evidence="2" id="KW-0472">Membrane</keyword>
<dbReference type="InterPro" id="IPR013655">
    <property type="entry name" value="PAS_fold_3"/>
</dbReference>
<dbReference type="CDD" id="cd00130">
    <property type="entry name" value="PAS"/>
    <property type="match status" value="2"/>
</dbReference>
<dbReference type="SUPFAM" id="SSF55785">
    <property type="entry name" value="PYP-like sensor domain (PAS domain)"/>
    <property type="match status" value="1"/>
</dbReference>
<evidence type="ECO:0000313" key="5">
    <source>
        <dbReference type="Proteomes" id="UP000703661"/>
    </source>
</evidence>
<dbReference type="EMBL" id="JAAAID010000651">
    <property type="protein sequence ID" value="KAG0015180.1"/>
    <property type="molecule type" value="Genomic_DNA"/>
</dbReference>
<comment type="caution">
    <text evidence="4">The sequence shown here is derived from an EMBL/GenBank/DDBJ whole genome shotgun (WGS) entry which is preliminary data.</text>
</comment>
<keyword evidence="2" id="KW-0812">Transmembrane</keyword>
<dbReference type="InterPro" id="IPR000014">
    <property type="entry name" value="PAS"/>
</dbReference>
<dbReference type="Proteomes" id="UP000703661">
    <property type="component" value="Unassembled WGS sequence"/>
</dbReference>
<keyword evidence="5" id="KW-1185">Reference proteome</keyword>
<proteinExistence type="predicted"/>
<keyword evidence="2" id="KW-1133">Transmembrane helix</keyword>
<reference evidence="4" key="1">
    <citation type="journal article" date="2020" name="Fungal Divers.">
        <title>Resolving the Mortierellaceae phylogeny through synthesis of multi-gene phylogenetics and phylogenomics.</title>
        <authorList>
            <person name="Vandepol N."/>
            <person name="Liber J."/>
            <person name="Desiro A."/>
            <person name="Na H."/>
            <person name="Kennedy M."/>
            <person name="Barry K."/>
            <person name="Grigoriev I.V."/>
            <person name="Miller A.N."/>
            <person name="O'Donnell K."/>
            <person name="Stajich J.E."/>
            <person name="Bonito G."/>
        </authorList>
    </citation>
    <scope>NUCLEOTIDE SEQUENCE</scope>
    <source>
        <strain evidence="4">NRRL 2769</strain>
    </source>
</reference>